<dbReference type="OrthoDB" id="2455700at2"/>
<dbReference type="EC" id="3.3.2.1" evidence="1"/>
<dbReference type="RefSeq" id="WP_128890485.1">
    <property type="nucleotide sequence ID" value="NZ_BMCX01000002.1"/>
</dbReference>
<dbReference type="Proteomes" id="UP000288929">
    <property type="component" value="Chromosome"/>
</dbReference>
<dbReference type="PROSITE" id="PS50075">
    <property type="entry name" value="CARRIER"/>
    <property type="match status" value="1"/>
</dbReference>
<keyword evidence="2" id="KW-1185">Reference proteome</keyword>
<accession>A0A410WB12</accession>
<gene>
    <name evidence="1" type="primary">vibB</name>
    <name evidence="1" type="ORF">CPELA_09410</name>
</gene>
<protein>
    <submittedName>
        <fullName evidence="1">Vibriobactin-specific isochorismatase</fullName>
        <ecNumber evidence="1">3.3.2.1</ecNumber>
    </submittedName>
</protein>
<dbReference type="SUPFAM" id="SSF47336">
    <property type="entry name" value="ACP-like"/>
    <property type="match status" value="1"/>
</dbReference>
<dbReference type="AlphaFoldDB" id="A0A410WB12"/>
<keyword evidence="1" id="KW-0378">Hydrolase</keyword>
<organism evidence="1 2">
    <name type="scientific">Corynebacterium pelargi</name>
    <dbReference type="NCBI Taxonomy" id="1471400"/>
    <lineage>
        <taxon>Bacteria</taxon>
        <taxon>Bacillati</taxon>
        <taxon>Actinomycetota</taxon>
        <taxon>Actinomycetes</taxon>
        <taxon>Mycobacteriales</taxon>
        <taxon>Corynebacteriaceae</taxon>
        <taxon>Corynebacterium</taxon>
    </lineage>
</organism>
<dbReference type="InterPro" id="IPR036736">
    <property type="entry name" value="ACP-like_sf"/>
</dbReference>
<dbReference type="EMBL" id="CP035299">
    <property type="protein sequence ID" value="QAU53137.1"/>
    <property type="molecule type" value="Genomic_DNA"/>
</dbReference>
<name>A0A410WB12_9CORY</name>
<dbReference type="Gene3D" id="1.10.1200.10">
    <property type="entry name" value="ACP-like"/>
    <property type="match status" value="1"/>
</dbReference>
<dbReference type="InterPro" id="IPR009081">
    <property type="entry name" value="PP-bd_ACP"/>
</dbReference>
<evidence type="ECO:0000313" key="1">
    <source>
        <dbReference type="EMBL" id="QAU53137.1"/>
    </source>
</evidence>
<evidence type="ECO:0000313" key="2">
    <source>
        <dbReference type="Proteomes" id="UP000288929"/>
    </source>
</evidence>
<sequence>MNDTSPQALQQDRIVADIAAMLQIEAAELDLDALLSEQGLDSLRMITLIESWRAAGADIDFHRMMALPTAREWIAELNA</sequence>
<proteinExistence type="predicted"/>
<reference evidence="1 2" key="1">
    <citation type="submission" date="2019-01" db="EMBL/GenBank/DDBJ databases">
        <authorList>
            <person name="Ruckert C."/>
            <person name="Busche T."/>
            <person name="Kalinowski J."/>
        </authorList>
    </citation>
    <scope>NUCLEOTIDE SEQUENCE [LARGE SCALE GENOMIC DNA]</scope>
    <source>
        <strain evidence="1 2">136/3</strain>
    </source>
</reference>
<dbReference type="KEGG" id="cpeg:CPELA_09410"/>
<dbReference type="Pfam" id="PF00550">
    <property type="entry name" value="PP-binding"/>
    <property type="match status" value="1"/>
</dbReference>
<dbReference type="GO" id="GO:0008908">
    <property type="term" value="F:isochorismatase activity"/>
    <property type="evidence" value="ECO:0007669"/>
    <property type="project" value="UniProtKB-EC"/>
</dbReference>